<feature type="transmembrane region" description="Helical" evidence="7">
    <location>
        <begin position="593"/>
        <end position="613"/>
    </location>
</feature>
<dbReference type="Gene3D" id="3.40.50.300">
    <property type="entry name" value="P-loop containing nucleotide triphosphate hydrolases"/>
    <property type="match status" value="1"/>
</dbReference>
<feature type="transmembrane region" description="Helical" evidence="7">
    <location>
        <begin position="529"/>
        <end position="555"/>
    </location>
</feature>
<dbReference type="PROSITE" id="PS00211">
    <property type="entry name" value="ABC_TRANSPORTER_1"/>
    <property type="match status" value="1"/>
</dbReference>
<feature type="transmembrane region" description="Helical" evidence="7">
    <location>
        <begin position="484"/>
        <end position="508"/>
    </location>
</feature>
<feature type="transmembrane region" description="Helical" evidence="7">
    <location>
        <begin position="652"/>
        <end position="676"/>
    </location>
</feature>
<gene>
    <name evidence="9" type="ORF">V9T40_006068</name>
</gene>
<evidence type="ECO:0000256" key="5">
    <source>
        <dbReference type="ARBA" id="ARBA00022989"/>
    </source>
</evidence>
<keyword evidence="5 7" id="KW-1133">Transmembrane helix</keyword>
<evidence type="ECO:0000256" key="6">
    <source>
        <dbReference type="ARBA" id="ARBA00023136"/>
    </source>
</evidence>
<dbReference type="GO" id="GO:0140359">
    <property type="term" value="F:ABC-type transporter activity"/>
    <property type="evidence" value="ECO:0007669"/>
    <property type="project" value="InterPro"/>
</dbReference>
<evidence type="ECO:0000259" key="8">
    <source>
        <dbReference type="PROSITE" id="PS50893"/>
    </source>
</evidence>
<dbReference type="InterPro" id="IPR003593">
    <property type="entry name" value="AAA+_ATPase"/>
</dbReference>
<evidence type="ECO:0000313" key="10">
    <source>
        <dbReference type="Proteomes" id="UP001367676"/>
    </source>
</evidence>
<keyword evidence="6 7" id="KW-0472">Membrane</keyword>
<evidence type="ECO:0000256" key="2">
    <source>
        <dbReference type="ARBA" id="ARBA00022692"/>
    </source>
</evidence>
<dbReference type="PANTHER" id="PTHR43038:SF2">
    <property type="entry name" value="RH61964P"/>
    <property type="match status" value="1"/>
</dbReference>
<accession>A0AAN9TU16</accession>
<evidence type="ECO:0000313" key="9">
    <source>
        <dbReference type="EMBL" id="KAK7604882.1"/>
    </source>
</evidence>
<keyword evidence="3" id="KW-0547">Nucleotide-binding</keyword>
<dbReference type="Proteomes" id="UP001367676">
    <property type="component" value="Unassembled WGS sequence"/>
</dbReference>
<dbReference type="InterPro" id="IPR013525">
    <property type="entry name" value="ABC2_TM"/>
</dbReference>
<proteinExistence type="predicted"/>
<protein>
    <recommendedName>
        <fullName evidence="8">ABC transporter domain-containing protein</fullName>
    </recommendedName>
</protein>
<organism evidence="9 10">
    <name type="scientific">Parthenolecanium corni</name>
    <dbReference type="NCBI Taxonomy" id="536013"/>
    <lineage>
        <taxon>Eukaryota</taxon>
        <taxon>Metazoa</taxon>
        <taxon>Ecdysozoa</taxon>
        <taxon>Arthropoda</taxon>
        <taxon>Hexapoda</taxon>
        <taxon>Insecta</taxon>
        <taxon>Pterygota</taxon>
        <taxon>Neoptera</taxon>
        <taxon>Paraneoptera</taxon>
        <taxon>Hemiptera</taxon>
        <taxon>Sternorrhyncha</taxon>
        <taxon>Coccoidea</taxon>
        <taxon>Coccidae</taxon>
        <taxon>Parthenolecanium</taxon>
    </lineage>
</organism>
<dbReference type="GO" id="GO:0005524">
    <property type="term" value="F:ATP binding"/>
    <property type="evidence" value="ECO:0007669"/>
    <property type="project" value="UniProtKB-KW"/>
</dbReference>
<keyword evidence="10" id="KW-1185">Reference proteome</keyword>
<dbReference type="SMART" id="SM00382">
    <property type="entry name" value="AAA"/>
    <property type="match status" value="1"/>
</dbReference>
<dbReference type="PROSITE" id="PS50893">
    <property type="entry name" value="ABC_TRANSPORTER_2"/>
    <property type="match status" value="1"/>
</dbReference>
<reference evidence="9 10" key="1">
    <citation type="submission" date="2024-03" db="EMBL/GenBank/DDBJ databases">
        <title>Adaptation during the transition from Ophiocordyceps entomopathogen to insect associate is accompanied by gene loss and intensified selection.</title>
        <authorList>
            <person name="Ward C.M."/>
            <person name="Onetto C.A."/>
            <person name="Borneman A.R."/>
        </authorList>
    </citation>
    <scope>NUCLEOTIDE SEQUENCE [LARGE SCALE GENOMIC DNA]</scope>
    <source>
        <strain evidence="9">AWRI1</strain>
        <tissue evidence="9">Single Adult Female</tissue>
    </source>
</reference>
<feature type="domain" description="ABC transporter" evidence="8">
    <location>
        <begin position="18"/>
        <end position="239"/>
    </location>
</feature>
<evidence type="ECO:0000256" key="7">
    <source>
        <dbReference type="SAM" id="Phobius"/>
    </source>
</evidence>
<evidence type="ECO:0000256" key="4">
    <source>
        <dbReference type="ARBA" id="ARBA00022840"/>
    </source>
</evidence>
<dbReference type="Pfam" id="PF12698">
    <property type="entry name" value="ABC2_membrane_3"/>
    <property type="match status" value="1"/>
</dbReference>
<dbReference type="GO" id="GO:0016887">
    <property type="term" value="F:ATP hydrolysis activity"/>
    <property type="evidence" value="ECO:0007669"/>
    <property type="project" value="InterPro"/>
</dbReference>
<dbReference type="CDD" id="cd03230">
    <property type="entry name" value="ABC_DR_subfamily_A"/>
    <property type="match status" value="1"/>
</dbReference>
<comment type="caution">
    <text evidence="9">The sequence shown here is derived from an EMBL/GenBank/DDBJ whole genome shotgun (WGS) entry which is preliminary data.</text>
</comment>
<dbReference type="PANTHER" id="PTHR43038">
    <property type="entry name" value="ATP-BINDING CASSETTE, SUB-FAMILY H, MEMBER 1"/>
    <property type="match status" value="1"/>
</dbReference>
<evidence type="ECO:0000256" key="3">
    <source>
        <dbReference type="ARBA" id="ARBA00022741"/>
    </source>
</evidence>
<keyword evidence="2 7" id="KW-0812">Transmembrane</keyword>
<feature type="transmembrane region" description="Helical" evidence="7">
    <location>
        <begin position="561"/>
        <end position="586"/>
    </location>
</feature>
<dbReference type="InterPro" id="IPR017871">
    <property type="entry name" value="ABC_transporter-like_CS"/>
</dbReference>
<name>A0AAN9TU16_9HEMI</name>
<dbReference type="EMBL" id="JBBCAQ010000003">
    <property type="protein sequence ID" value="KAK7604882.1"/>
    <property type="molecule type" value="Genomic_DNA"/>
</dbReference>
<dbReference type="GO" id="GO:0016020">
    <property type="term" value="C:membrane"/>
    <property type="evidence" value="ECO:0007669"/>
    <property type="project" value="UniProtKB-SubCell"/>
</dbReference>
<dbReference type="SUPFAM" id="SSF52540">
    <property type="entry name" value="P-loop containing nucleoside triphosphate hydrolases"/>
    <property type="match status" value="1"/>
</dbReference>
<sequence length="687" mass="77169">MDEVEFSAISKVKQNPAIVIRNAYKKYAPNTVVFNGLNLTVPEGKIYGLLGPSGCGKTTLLGCIVGRSFLDSGSVELNVKRRLDLGYMPQFTSLYDRLTIVENFFVYGYIFGLSDEQIRQRAKEFTALLDLPPLESIVENLSGGQQRRVSLAVTLIHDPQLYILDEPTVGLDPVLSLGIWEYLLQQASNGKTVLITTHYIQEARQAHTIGIMRNGKLLAEEPPINLIEKCCCDNLEDVFLQLSERQEAHEEIKTADYPEKSERVSVSFTEDHKRFSKVRFRSIMYKNFMLMRREYVFILLLCILPISQTFFGNYTLGVKPKNLRIGVVNNETPLDKCNDMMMKDCFLNQSHNVFLSCVYLDYLKKESYILVENYNITDDKTLAHDDIRAVMQFPANYTESIIGRYMSGYTATDANVTGSIVDIWIDTSNQFISTCIKFDVARYVFKFIRGALENCGLHPESGFSIPLQYENPIYGDFSGNYSTYVAAIMLTLCCFFLPTMFTGGVIFVERMSGALERLIICGASPIENIVSIMLIQLIIHLFQTIEAMMVTYLWFDNPLEGSAISMTLLMIAIGASGMCFGLMLGISNENMTMTVYAGIGANIAMAFTTGMSWPLEGAHYLLRAVATYLPNTLPVQAAQAIGFKSYSIFHPVVLLGFASSLIWAIVFLAITCVLVSRKNNIWAIQKE</sequence>
<feature type="transmembrane region" description="Helical" evidence="7">
    <location>
        <begin position="295"/>
        <end position="314"/>
    </location>
</feature>
<comment type="subcellular location">
    <subcellularLocation>
        <location evidence="1">Membrane</location>
        <topology evidence="1">Multi-pass membrane protein</topology>
    </subcellularLocation>
</comment>
<dbReference type="AlphaFoldDB" id="A0AAN9TU16"/>
<dbReference type="Pfam" id="PF00005">
    <property type="entry name" value="ABC_tran"/>
    <property type="match status" value="1"/>
</dbReference>
<dbReference type="InterPro" id="IPR027417">
    <property type="entry name" value="P-loop_NTPase"/>
</dbReference>
<evidence type="ECO:0000256" key="1">
    <source>
        <dbReference type="ARBA" id="ARBA00004141"/>
    </source>
</evidence>
<keyword evidence="4" id="KW-0067">ATP-binding</keyword>
<dbReference type="InterPro" id="IPR003439">
    <property type="entry name" value="ABC_transporter-like_ATP-bd"/>
</dbReference>